<sequence>MERPSPKVVVETVGPLISGTWIQQLLLGFILAQMFDYYRDHYARDAVFNRYMVGLLLFFNLFIGGQDFHVLWRVTVQYYGDYSMFDLQEWTMWTEPLFTAVVGLLAQTFFVMRAWKIAHSIPVLILLSALTLFSFGSGITVSSFFIKYERFSSLSQFKTPITLWLVSTSVCDLAISAVLVYYLVKSKTTFKKTDRVINRIIQLAMETSSLTAFVAMMNLVLFLPLQTTAYHLLPQFSISRVYTLTVMATLLARGSLRSVLDSTGHASIPTNLRGGATTDVMPRMRVGLKTATSTFTDTIMEPPRDMPTVKSHDIELGVVEERSESTSMWDDRKDAAL</sequence>
<evidence type="ECO:0000256" key="1">
    <source>
        <dbReference type="SAM" id="Phobius"/>
    </source>
</evidence>
<dbReference type="PANTHER" id="PTHR40465">
    <property type="entry name" value="CHROMOSOME 1, WHOLE GENOME SHOTGUN SEQUENCE"/>
    <property type="match status" value="1"/>
</dbReference>
<dbReference type="InterPro" id="IPR045339">
    <property type="entry name" value="DUF6534"/>
</dbReference>
<dbReference type="STRING" id="1314674.A0A0D7B1K2"/>
<keyword evidence="1" id="KW-1133">Transmembrane helix</keyword>
<dbReference type="Proteomes" id="UP000054007">
    <property type="component" value="Unassembled WGS sequence"/>
</dbReference>
<organism evidence="3 4">
    <name type="scientific">Cylindrobasidium torrendii FP15055 ss-10</name>
    <dbReference type="NCBI Taxonomy" id="1314674"/>
    <lineage>
        <taxon>Eukaryota</taxon>
        <taxon>Fungi</taxon>
        <taxon>Dikarya</taxon>
        <taxon>Basidiomycota</taxon>
        <taxon>Agaricomycotina</taxon>
        <taxon>Agaricomycetes</taxon>
        <taxon>Agaricomycetidae</taxon>
        <taxon>Agaricales</taxon>
        <taxon>Marasmiineae</taxon>
        <taxon>Physalacriaceae</taxon>
        <taxon>Cylindrobasidium</taxon>
    </lineage>
</organism>
<protein>
    <recommendedName>
        <fullName evidence="2">DUF6534 domain-containing protein</fullName>
    </recommendedName>
</protein>
<accession>A0A0D7B1K2</accession>
<gene>
    <name evidence="3" type="ORF">CYLTODRAFT_425576</name>
</gene>
<keyword evidence="4" id="KW-1185">Reference proteome</keyword>
<feature type="transmembrane region" description="Helical" evidence="1">
    <location>
        <begin position="161"/>
        <end position="183"/>
    </location>
</feature>
<feature type="transmembrane region" description="Helical" evidence="1">
    <location>
        <begin position="20"/>
        <end position="39"/>
    </location>
</feature>
<dbReference type="AlphaFoldDB" id="A0A0D7B1K2"/>
<feature type="transmembrane region" description="Helical" evidence="1">
    <location>
        <begin position="92"/>
        <end position="111"/>
    </location>
</feature>
<reference evidence="3 4" key="1">
    <citation type="journal article" date="2015" name="Fungal Genet. Biol.">
        <title>Evolution of novel wood decay mechanisms in Agaricales revealed by the genome sequences of Fistulina hepatica and Cylindrobasidium torrendii.</title>
        <authorList>
            <person name="Floudas D."/>
            <person name="Held B.W."/>
            <person name="Riley R."/>
            <person name="Nagy L.G."/>
            <person name="Koehler G."/>
            <person name="Ransdell A.S."/>
            <person name="Younus H."/>
            <person name="Chow J."/>
            <person name="Chiniquy J."/>
            <person name="Lipzen A."/>
            <person name="Tritt A."/>
            <person name="Sun H."/>
            <person name="Haridas S."/>
            <person name="LaButti K."/>
            <person name="Ohm R.A."/>
            <person name="Kues U."/>
            <person name="Blanchette R.A."/>
            <person name="Grigoriev I.V."/>
            <person name="Minto R.E."/>
            <person name="Hibbett D.S."/>
        </authorList>
    </citation>
    <scope>NUCLEOTIDE SEQUENCE [LARGE SCALE GENOMIC DNA]</scope>
    <source>
        <strain evidence="3 4">FP15055 ss-10</strain>
    </source>
</reference>
<keyword evidence="1" id="KW-0472">Membrane</keyword>
<evidence type="ECO:0000313" key="4">
    <source>
        <dbReference type="Proteomes" id="UP000054007"/>
    </source>
</evidence>
<keyword evidence="1" id="KW-0812">Transmembrane</keyword>
<feature type="domain" description="DUF6534" evidence="2">
    <location>
        <begin position="169"/>
        <end position="254"/>
    </location>
</feature>
<feature type="transmembrane region" description="Helical" evidence="1">
    <location>
        <begin position="51"/>
        <end position="72"/>
    </location>
</feature>
<feature type="transmembrane region" description="Helical" evidence="1">
    <location>
        <begin position="123"/>
        <end position="146"/>
    </location>
</feature>
<evidence type="ECO:0000259" key="2">
    <source>
        <dbReference type="Pfam" id="PF20152"/>
    </source>
</evidence>
<dbReference type="Pfam" id="PF20152">
    <property type="entry name" value="DUF6534"/>
    <property type="match status" value="1"/>
</dbReference>
<feature type="transmembrane region" description="Helical" evidence="1">
    <location>
        <begin position="203"/>
        <end position="223"/>
    </location>
</feature>
<evidence type="ECO:0000313" key="3">
    <source>
        <dbReference type="EMBL" id="KIY64044.1"/>
    </source>
</evidence>
<name>A0A0D7B1K2_9AGAR</name>
<dbReference type="PANTHER" id="PTHR40465:SF1">
    <property type="entry name" value="DUF6534 DOMAIN-CONTAINING PROTEIN"/>
    <property type="match status" value="1"/>
</dbReference>
<dbReference type="OrthoDB" id="2885401at2759"/>
<dbReference type="EMBL" id="KN880657">
    <property type="protein sequence ID" value="KIY64044.1"/>
    <property type="molecule type" value="Genomic_DNA"/>
</dbReference>
<proteinExistence type="predicted"/>